<feature type="compositionally biased region" description="Polar residues" evidence="1">
    <location>
        <begin position="1"/>
        <end position="14"/>
    </location>
</feature>
<organism evidence="2 3">
    <name type="scientific">Tetradesmus obliquus</name>
    <name type="common">Green alga</name>
    <name type="synonym">Acutodesmus obliquus</name>
    <dbReference type="NCBI Taxonomy" id="3088"/>
    <lineage>
        <taxon>Eukaryota</taxon>
        <taxon>Viridiplantae</taxon>
        <taxon>Chlorophyta</taxon>
        <taxon>core chlorophytes</taxon>
        <taxon>Chlorophyceae</taxon>
        <taxon>CS clade</taxon>
        <taxon>Sphaeropleales</taxon>
        <taxon>Scenedesmaceae</taxon>
        <taxon>Tetradesmus</taxon>
    </lineage>
</organism>
<feature type="region of interest" description="Disordered" evidence="1">
    <location>
        <begin position="167"/>
        <end position="187"/>
    </location>
</feature>
<dbReference type="AlphaFoldDB" id="A0A383WB76"/>
<proteinExistence type="predicted"/>
<dbReference type="EMBL" id="FNXT01001215">
    <property type="protein sequence ID" value="SZX74493.1"/>
    <property type="molecule type" value="Genomic_DNA"/>
</dbReference>
<evidence type="ECO:0000313" key="3">
    <source>
        <dbReference type="Proteomes" id="UP000256970"/>
    </source>
</evidence>
<protein>
    <submittedName>
        <fullName evidence="2">Uncharacterized protein</fullName>
    </submittedName>
</protein>
<evidence type="ECO:0000313" key="2">
    <source>
        <dbReference type="EMBL" id="SZX74493.1"/>
    </source>
</evidence>
<feature type="region of interest" description="Disordered" evidence="1">
    <location>
        <begin position="1"/>
        <end position="139"/>
    </location>
</feature>
<keyword evidence="3" id="KW-1185">Reference proteome</keyword>
<dbReference type="Proteomes" id="UP000256970">
    <property type="component" value="Unassembled WGS sequence"/>
</dbReference>
<sequence length="187" mass="19958">MDATNMMASNCSSESAADSAGTAPATAAARETLCSTQEQQCQQGQSQQIQEQAQAPPQQQEQQQEQEQQQDERQQQQQQQQQCPLALEAAGNTEAFWQHPPAAAMLHSNASSSPPCEQLLPAKDPIQPNSSKEGSSCPQAVFNSVTGRAGVHQPLQLDSWRDWDAMAGSMDEEGGSGFGAWAGAADD</sequence>
<accession>A0A383WB76</accession>
<feature type="compositionally biased region" description="Low complexity" evidence="1">
    <location>
        <begin position="15"/>
        <end position="29"/>
    </location>
</feature>
<gene>
    <name evidence="2" type="ORF">BQ4739_LOCUS14761</name>
</gene>
<feature type="compositionally biased region" description="Low complexity" evidence="1">
    <location>
        <begin position="37"/>
        <end position="67"/>
    </location>
</feature>
<evidence type="ECO:0000256" key="1">
    <source>
        <dbReference type="SAM" id="MobiDB-lite"/>
    </source>
</evidence>
<feature type="compositionally biased region" description="Polar residues" evidence="1">
    <location>
        <begin position="127"/>
        <end position="139"/>
    </location>
</feature>
<reference evidence="2 3" key="1">
    <citation type="submission" date="2016-10" db="EMBL/GenBank/DDBJ databases">
        <authorList>
            <person name="Cai Z."/>
        </authorList>
    </citation>
    <scope>NUCLEOTIDE SEQUENCE [LARGE SCALE GENOMIC DNA]</scope>
</reference>
<name>A0A383WB76_TETOB</name>